<accession>A0A9D4C2M2</accession>
<reference evidence="2" key="2">
    <citation type="submission" date="2020-11" db="EMBL/GenBank/DDBJ databases">
        <authorList>
            <person name="McCartney M.A."/>
            <person name="Auch B."/>
            <person name="Kono T."/>
            <person name="Mallez S."/>
            <person name="Becker A."/>
            <person name="Gohl D.M."/>
            <person name="Silverstein K.A.T."/>
            <person name="Koren S."/>
            <person name="Bechman K.B."/>
            <person name="Herman A."/>
            <person name="Abrahante J.E."/>
            <person name="Garbe J."/>
        </authorList>
    </citation>
    <scope>NUCLEOTIDE SEQUENCE</scope>
    <source>
        <strain evidence="2">Duluth1</strain>
        <tissue evidence="2">Whole animal</tissue>
    </source>
</reference>
<evidence type="ECO:0000256" key="1">
    <source>
        <dbReference type="SAM" id="MobiDB-lite"/>
    </source>
</evidence>
<dbReference type="AlphaFoldDB" id="A0A9D4C2M2"/>
<name>A0A9D4C2M2_DREPO</name>
<dbReference type="EMBL" id="JAIWYP010000013">
    <property type="protein sequence ID" value="KAH3716026.1"/>
    <property type="molecule type" value="Genomic_DNA"/>
</dbReference>
<keyword evidence="3" id="KW-1185">Reference proteome</keyword>
<dbReference type="Proteomes" id="UP000828390">
    <property type="component" value="Unassembled WGS sequence"/>
</dbReference>
<feature type="compositionally biased region" description="Polar residues" evidence="1">
    <location>
        <begin position="1"/>
        <end position="16"/>
    </location>
</feature>
<evidence type="ECO:0000313" key="3">
    <source>
        <dbReference type="Proteomes" id="UP000828390"/>
    </source>
</evidence>
<sequence length="60" mass="7002">MYNNERVQTEGPVSSDKTGRTHARALQVCTTLVEFRQRALRVQTKLDGPTLVRCRYVQHW</sequence>
<gene>
    <name evidence="2" type="ORF">DPMN_058742</name>
</gene>
<organism evidence="2 3">
    <name type="scientific">Dreissena polymorpha</name>
    <name type="common">Zebra mussel</name>
    <name type="synonym">Mytilus polymorpha</name>
    <dbReference type="NCBI Taxonomy" id="45954"/>
    <lineage>
        <taxon>Eukaryota</taxon>
        <taxon>Metazoa</taxon>
        <taxon>Spiralia</taxon>
        <taxon>Lophotrochozoa</taxon>
        <taxon>Mollusca</taxon>
        <taxon>Bivalvia</taxon>
        <taxon>Autobranchia</taxon>
        <taxon>Heteroconchia</taxon>
        <taxon>Euheterodonta</taxon>
        <taxon>Imparidentia</taxon>
        <taxon>Neoheterodontei</taxon>
        <taxon>Myida</taxon>
        <taxon>Dreissenoidea</taxon>
        <taxon>Dreissenidae</taxon>
        <taxon>Dreissena</taxon>
    </lineage>
</organism>
<reference evidence="2" key="1">
    <citation type="journal article" date="2019" name="bioRxiv">
        <title>The Genome of the Zebra Mussel, Dreissena polymorpha: A Resource for Invasive Species Research.</title>
        <authorList>
            <person name="McCartney M.A."/>
            <person name="Auch B."/>
            <person name="Kono T."/>
            <person name="Mallez S."/>
            <person name="Zhang Y."/>
            <person name="Obille A."/>
            <person name="Becker A."/>
            <person name="Abrahante J.E."/>
            <person name="Garbe J."/>
            <person name="Badalamenti J.P."/>
            <person name="Herman A."/>
            <person name="Mangelson H."/>
            <person name="Liachko I."/>
            <person name="Sullivan S."/>
            <person name="Sone E.D."/>
            <person name="Koren S."/>
            <person name="Silverstein K.A.T."/>
            <person name="Beckman K.B."/>
            <person name="Gohl D.M."/>
        </authorList>
    </citation>
    <scope>NUCLEOTIDE SEQUENCE</scope>
    <source>
        <strain evidence="2">Duluth1</strain>
        <tissue evidence="2">Whole animal</tissue>
    </source>
</reference>
<evidence type="ECO:0000313" key="2">
    <source>
        <dbReference type="EMBL" id="KAH3716026.1"/>
    </source>
</evidence>
<feature type="region of interest" description="Disordered" evidence="1">
    <location>
        <begin position="1"/>
        <end position="20"/>
    </location>
</feature>
<proteinExistence type="predicted"/>
<comment type="caution">
    <text evidence="2">The sequence shown here is derived from an EMBL/GenBank/DDBJ whole genome shotgun (WGS) entry which is preliminary data.</text>
</comment>
<protein>
    <submittedName>
        <fullName evidence="2">Uncharacterized protein</fullName>
    </submittedName>
</protein>